<keyword evidence="2" id="KW-1185">Reference proteome</keyword>
<gene>
    <name evidence="1" type="ORF">H6G59_21920</name>
</gene>
<protein>
    <submittedName>
        <fullName evidence="1">Uncharacterized protein</fullName>
    </submittedName>
</protein>
<evidence type="ECO:0000313" key="1">
    <source>
        <dbReference type="EMBL" id="MBD2570503.1"/>
    </source>
</evidence>
<dbReference type="EMBL" id="JACJST010000025">
    <property type="protein sequence ID" value="MBD2570503.1"/>
    <property type="molecule type" value="Genomic_DNA"/>
</dbReference>
<accession>A0ABR8FLQ4</accession>
<organism evidence="1 2">
    <name type="scientific">Anabaena lutea FACHB-196</name>
    <dbReference type="NCBI Taxonomy" id="2692881"/>
    <lineage>
        <taxon>Bacteria</taxon>
        <taxon>Bacillati</taxon>
        <taxon>Cyanobacteriota</taxon>
        <taxon>Cyanophyceae</taxon>
        <taxon>Nostocales</taxon>
        <taxon>Nostocaceae</taxon>
        <taxon>Anabaena</taxon>
    </lineage>
</organism>
<name>A0ABR8FLQ4_9NOST</name>
<proteinExistence type="predicted"/>
<reference evidence="1 2" key="1">
    <citation type="journal article" date="2020" name="ISME J.">
        <title>Comparative genomics reveals insights into cyanobacterial evolution and habitat adaptation.</title>
        <authorList>
            <person name="Chen M.Y."/>
            <person name="Teng W.K."/>
            <person name="Zhao L."/>
            <person name="Hu C.X."/>
            <person name="Zhou Y.K."/>
            <person name="Han B.P."/>
            <person name="Song L.R."/>
            <person name="Shu W.S."/>
        </authorList>
    </citation>
    <scope>NUCLEOTIDE SEQUENCE [LARGE SCALE GENOMIC DNA]</scope>
    <source>
        <strain evidence="1 2">FACHB-196</strain>
    </source>
</reference>
<evidence type="ECO:0000313" key="2">
    <source>
        <dbReference type="Proteomes" id="UP000640531"/>
    </source>
</evidence>
<dbReference type="RefSeq" id="WP_190718480.1">
    <property type="nucleotide sequence ID" value="NZ_JACJST010000025.1"/>
</dbReference>
<dbReference type="Proteomes" id="UP000640531">
    <property type="component" value="Unassembled WGS sequence"/>
</dbReference>
<sequence>MLLINLKTAKEIGWKKCINAKIFINTKVKINKKINQLSYSELLCVLNHHQKYTDFNTLGLFRSILENEKLDIEQKIEVRDLAKEKFGNFYNFLQVKDPHTFFNLQTIGQDLTAGDIQALWHKIFENQSQILKYKRIKHRNFGIYSKHECGDKNCYLKGLMLKQHSWFKEVEIRSKEQKSHFYKKQKAILLEKKKYKHKSNLLDQ</sequence>
<comment type="caution">
    <text evidence="1">The sequence shown here is derived from an EMBL/GenBank/DDBJ whole genome shotgun (WGS) entry which is preliminary data.</text>
</comment>